<dbReference type="EMBL" id="JBCFQK010000013">
    <property type="protein sequence ID" value="MFA9194734.1"/>
    <property type="molecule type" value="Genomic_DNA"/>
</dbReference>
<dbReference type="GO" id="GO:0008113">
    <property type="term" value="F:peptide-methionine (S)-S-oxide reductase activity"/>
    <property type="evidence" value="ECO:0007669"/>
    <property type="project" value="UniProtKB-EC"/>
</dbReference>
<feature type="domain" description="Peptide methionine sulphoxide reductase MsrA" evidence="5">
    <location>
        <begin position="10"/>
        <end position="161"/>
    </location>
</feature>
<dbReference type="HAMAP" id="MF_01401">
    <property type="entry name" value="MsrA"/>
    <property type="match status" value="1"/>
</dbReference>
<evidence type="ECO:0000313" key="6">
    <source>
        <dbReference type="EMBL" id="MFA9194734.1"/>
    </source>
</evidence>
<comment type="catalytic activity">
    <reaction evidence="2 4">
        <text>L-methionyl-[protein] + [thioredoxin]-disulfide + H2O = L-methionyl-(S)-S-oxide-[protein] + [thioredoxin]-dithiol</text>
        <dbReference type="Rhea" id="RHEA:14217"/>
        <dbReference type="Rhea" id="RHEA-COMP:10698"/>
        <dbReference type="Rhea" id="RHEA-COMP:10700"/>
        <dbReference type="Rhea" id="RHEA-COMP:12313"/>
        <dbReference type="Rhea" id="RHEA-COMP:12315"/>
        <dbReference type="ChEBI" id="CHEBI:15377"/>
        <dbReference type="ChEBI" id="CHEBI:16044"/>
        <dbReference type="ChEBI" id="CHEBI:29950"/>
        <dbReference type="ChEBI" id="CHEBI:44120"/>
        <dbReference type="ChEBI" id="CHEBI:50058"/>
        <dbReference type="EC" id="1.8.4.11"/>
    </reaction>
</comment>
<keyword evidence="1 4" id="KW-0560">Oxidoreductase</keyword>
<dbReference type="Proteomes" id="UP001574170">
    <property type="component" value="Unassembled WGS sequence"/>
</dbReference>
<dbReference type="PANTHER" id="PTHR43774:SF1">
    <property type="entry name" value="PEPTIDE METHIONINE SULFOXIDE REDUCTASE MSRA 2"/>
    <property type="match status" value="1"/>
</dbReference>
<dbReference type="SUPFAM" id="SSF55068">
    <property type="entry name" value="Peptide methionine sulfoxide reductase"/>
    <property type="match status" value="1"/>
</dbReference>
<comment type="caution">
    <text evidence="6">The sequence shown here is derived from an EMBL/GenBank/DDBJ whole genome shotgun (WGS) entry which is preliminary data.</text>
</comment>
<dbReference type="PANTHER" id="PTHR43774">
    <property type="entry name" value="PEPTIDE METHIONINE SULFOXIDE REDUCTASE"/>
    <property type="match status" value="1"/>
</dbReference>
<feature type="active site" evidence="4">
    <location>
        <position position="16"/>
    </location>
</feature>
<organism evidence="6 7">
    <name type="scientific">Flavobacterium magnesitis</name>
    <dbReference type="NCBI Taxonomy" id="3138077"/>
    <lineage>
        <taxon>Bacteria</taxon>
        <taxon>Pseudomonadati</taxon>
        <taxon>Bacteroidota</taxon>
        <taxon>Flavobacteriia</taxon>
        <taxon>Flavobacteriales</taxon>
        <taxon>Flavobacteriaceae</taxon>
        <taxon>Flavobacterium</taxon>
    </lineage>
</organism>
<name>A0ABV4TNG7_9FLAO</name>
<proteinExistence type="inferred from homology"/>
<evidence type="ECO:0000259" key="5">
    <source>
        <dbReference type="Pfam" id="PF01625"/>
    </source>
</evidence>
<dbReference type="InterPro" id="IPR036509">
    <property type="entry name" value="Met_Sox_Rdtase_MsrA_sf"/>
</dbReference>
<comment type="catalytic activity">
    <reaction evidence="3 4">
        <text>[thioredoxin]-disulfide + L-methionine + H2O = L-methionine (S)-S-oxide + [thioredoxin]-dithiol</text>
        <dbReference type="Rhea" id="RHEA:19993"/>
        <dbReference type="Rhea" id="RHEA-COMP:10698"/>
        <dbReference type="Rhea" id="RHEA-COMP:10700"/>
        <dbReference type="ChEBI" id="CHEBI:15377"/>
        <dbReference type="ChEBI" id="CHEBI:29950"/>
        <dbReference type="ChEBI" id="CHEBI:50058"/>
        <dbReference type="ChEBI" id="CHEBI:57844"/>
        <dbReference type="ChEBI" id="CHEBI:58772"/>
        <dbReference type="EC" id="1.8.4.11"/>
    </reaction>
</comment>
<gene>
    <name evidence="4 6" type="primary">msrA</name>
    <name evidence="6" type="ORF">AAGV33_09955</name>
</gene>
<comment type="similarity">
    <text evidence="4">Belongs to the MsrA Met sulfoxide reductase family.</text>
</comment>
<evidence type="ECO:0000256" key="4">
    <source>
        <dbReference type="HAMAP-Rule" id="MF_01401"/>
    </source>
</evidence>
<protein>
    <recommendedName>
        <fullName evidence="4">Peptide methionine sulfoxide reductase MsrA</fullName>
        <shortName evidence="4">Protein-methionine-S-oxide reductase</shortName>
        <ecNumber evidence="4">1.8.4.11</ecNumber>
    </recommendedName>
    <alternativeName>
        <fullName evidence="4">Peptide-methionine (S)-S-oxide reductase</fullName>
        <shortName evidence="4">Peptide Met(O) reductase</shortName>
    </alternativeName>
</protein>
<dbReference type="NCBIfam" id="TIGR00401">
    <property type="entry name" value="msrA"/>
    <property type="match status" value="1"/>
</dbReference>
<sequence>MKKEEMIEVATFAGGCFWCTEAVFLELKGVQSVVSGYIGGNTVNPTYKEICQGDTGHAEAIQISFDPAVISFGELLELFFATHDPTTLNRQGNDVGTQYRSEIFYHNDQQREISEDFISFLTQEAVFEKPIVTKVSAASTFYEAEDYHKNYYNQNKSQGYCSLVITPKINKVRTYFKDKLKQE</sequence>
<evidence type="ECO:0000256" key="2">
    <source>
        <dbReference type="ARBA" id="ARBA00047806"/>
    </source>
</evidence>
<dbReference type="InterPro" id="IPR002569">
    <property type="entry name" value="Met_Sox_Rdtase_MsrA_dom"/>
</dbReference>
<comment type="function">
    <text evidence="4">Has an important function as a repair enzyme for proteins that have been inactivated by oxidation. Catalyzes the reversible oxidation-reduction of methionine sulfoxide in proteins to methionine.</text>
</comment>
<evidence type="ECO:0000256" key="1">
    <source>
        <dbReference type="ARBA" id="ARBA00023002"/>
    </source>
</evidence>
<reference evidence="6 7" key="1">
    <citation type="submission" date="2024-04" db="EMBL/GenBank/DDBJ databases">
        <title>New Clade of Flavobacterium.</title>
        <authorList>
            <person name="Matos L."/>
            <person name="Proenca D.N."/>
            <person name="Fransisco R.M."/>
            <person name="Chung A.P."/>
            <person name="Maccario L."/>
            <person name="Sorensen S.J."/>
            <person name="Morais P.V."/>
        </authorList>
    </citation>
    <scope>NUCLEOTIDE SEQUENCE [LARGE SCALE GENOMIC DNA]</scope>
    <source>
        <strain evidence="6 7">FBOR7N2.3</strain>
    </source>
</reference>
<accession>A0ABV4TNG7</accession>
<dbReference type="Pfam" id="PF01625">
    <property type="entry name" value="PMSR"/>
    <property type="match status" value="1"/>
</dbReference>
<keyword evidence="7" id="KW-1185">Reference proteome</keyword>
<dbReference type="EC" id="1.8.4.11" evidence="4"/>
<evidence type="ECO:0000256" key="3">
    <source>
        <dbReference type="ARBA" id="ARBA00048782"/>
    </source>
</evidence>
<evidence type="ECO:0000313" key="7">
    <source>
        <dbReference type="Proteomes" id="UP001574170"/>
    </source>
</evidence>
<dbReference type="Gene3D" id="3.30.1060.10">
    <property type="entry name" value="Peptide methionine sulphoxide reductase MsrA"/>
    <property type="match status" value="1"/>
</dbReference>
<dbReference type="RefSeq" id="WP_373391845.1">
    <property type="nucleotide sequence ID" value="NZ_JBCFQJ010000013.1"/>
</dbReference>